<evidence type="ECO:0000313" key="1">
    <source>
        <dbReference type="EMBL" id="KAI5670444.1"/>
    </source>
</evidence>
<keyword evidence="2" id="KW-1185">Reference proteome</keyword>
<gene>
    <name evidence="1" type="ORF">M9H77_10808</name>
</gene>
<reference evidence="2" key="1">
    <citation type="journal article" date="2023" name="Nat. Plants">
        <title>Single-cell RNA sequencing provides a high-resolution roadmap for understanding the multicellular compartmentation of specialized metabolism.</title>
        <authorList>
            <person name="Sun S."/>
            <person name="Shen X."/>
            <person name="Li Y."/>
            <person name="Li Y."/>
            <person name="Wang S."/>
            <person name="Li R."/>
            <person name="Zhang H."/>
            <person name="Shen G."/>
            <person name="Guo B."/>
            <person name="Wei J."/>
            <person name="Xu J."/>
            <person name="St-Pierre B."/>
            <person name="Chen S."/>
            <person name="Sun C."/>
        </authorList>
    </citation>
    <scope>NUCLEOTIDE SEQUENCE [LARGE SCALE GENOMIC DNA]</scope>
</reference>
<dbReference type="Proteomes" id="UP001060085">
    <property type="component" value="Linkage Group LG03"/>
</dbReference>
<protein>
    <submittedName>
        <fullName evidence="1">Uncharacterized protein</fullName>
    </submittedName>
</protein>
<sequence length="1076" mass="121751">MGEALLGLVTESVFNKALSMATEQVTSVLTVQDNLETLAEDLQLIQALLADAEYKSSSSGLVHLWLAKLKKAAADADILLDEFAYEILRKKIQKGNKEKVRSFFSSSNPLIFHCRMANDIKNINLRLETIFQKSTRIGLRPAEIVNYPAVERKRVTLSDPFLDHSQFVGRAEDRSKIVNQLISSNGEKGLSVLGIVGMAGQGKTTIAKLIFGDDQVKEHFEKRIWTCVSEDFSVEKIIKDMLQSCNASAESKTTASMVSDLKKEIGGKRFLLVLDDVWNEDFRPWENMKNCLQEIGGAKGSWILMTTRNESVVSVMKGSVHRLGGLSKEESEELFEKIAFGNDRGAAEKTFELVEIGKRIAGKCRGVPLAVKAIASLMSSYGRDELKWKKIEESNLWNDESAGEVVLSSIRLSFDHLPSLSLKQCFAFCSVFPKDWDLERTMIIRLWMANGLLHPSRGSKLEMEDVGNNYLETLLRRSLLQEAEFDMFGNIKSCKMHDLVHDFALEASQDWCSTVEAGSSQSEHIEAIHLSIIYRGSASQDISIKSLSRLRTLIFYGRPSLDLHVLGNCKRLSVLVLDYFIEDLPKFIVRLKHLRYLDISGTSIVKLPNSITKLYNLQTLRLVKLTELPRDYVNLVKLRHLDVEFVDDYTLVFHGLRKLTSLRTLPYFVVSQDSSNNGRRPCKIEELGVLQNLEGKLKILGLENVKNREEAMKADLSSKRNIQNIELDWGTGVGDRMVIEGCHYEDVLEGLKPPPYLKSLKITNFGGENLPSWMMMISSSSSTSSTSVTAAQSVVLHNLVSIDFSWAPRCQQIPPLWHLPFLKDFRIWHMDNLKCIDSEFYGFSSNGDHHHVAFPSLKNLHLERMEKLEQWYDPPPPSEKTLQLFPVLEYIYIDFAPQLTNLPNFLTRIASLKSLHIKGLASISRLSEDLGKLTSLEILQIESCENLVYIPSMKNLPSLKELFIKGLASIGQLPEDLEKLTSLETLRIENCKNLVYIPSVKGLRSLRYCYFFECPKLKSLPEGFDEELCTQLKEFATFDCPNLKIDPHIQTILSRPMLLQPSYSEPPSYSGPCDFD</sequence>
<dbReference type="EMBL" id="CM044703">
    <property type="protein sequence ID" value="KAI5670444.1"/>
    <property type="molecule type" value="Genomic_DNA"/>
</dbReference>
<accession>A0ACC0BCQ1</accession>
<evidence type="ECO:0000313" key="2">
    <source>
        <dbReference type="Proteomes" id="UP001060085"/>
    </source>
</evidence>
<organism evidence="1 2">
    <name type="scientific">Catharanthus roseus</name>
    <name type="common">Madagascar periwinkle</name>
    <name type="synonym">Vinca rosea</name>
    <dbReference type="NCBI Taxonomy" id="4058"/>
    <lineage>
        <taxon>Eukaryota</taxon>
        <taxon>Viridiplantae</taxon>
        <taxon>Streptophyta</taxon>
        <taxon>Embryophyta</taxon>
        <taxon>Tracheophyta</taxon>
        <taxon>Spermatophyta</taxon>
        <taxon>Magnoliopsida</taxon>
        <taxon>eudicotyledons</taxon>
        <taxon>Gunneridae</taxon>
        <taxon>Pentapetalae</taxon>
        <taxon>asterids</taxon>
        <taxon>lamiids</taxon>
        <taxon>Gentianales</taxon>
        <taxon>Apocynaceae</taxon>
        <taxon>Rauvolfioideae</taxon>
        <taxon>Vinceae</taxon>
        <taxon>Catharanthinae</taxon>
        <taxon>Catharanthus</taxon>
    </lineage>
</organism>
<name>A0ACC0BCQ1_CATRO</name>
<comment type="caution">
    <text evidence="1">The sequence shown here is derived from an EMBL/GenBank/DDBJ whole genome shotgun (WGS) entry which is preliminary data.</text>
</comment>
<proteinExistence type="predicted"/>